<evidence type="ECO:0000313" key="9">
    <source>
        <dbReference type="EMBL" id="NIK87915.1"/>
    </source>
</evidence>
<dbReference type="PANTHER" id="PTHR11961">
    <property type="entry name" value="CYTOCHROME C"/>
    <property type="match status" value="1"/>
</dbReference>
<keyword evidence="4" id="KW-0249">Electron transport</keyword>
<feature type="chain" id="PRO_5032762485" evidence="7">
    <location>
        <begin position="20"/>
        <end position="121"/>
    </location>
</feature>
<evidence type="ECO:0000256" key="3">
    <source>
        <dbReference type="ARBA" id="ARBA00022723"/>
    </source>
</evidence>
<organism evidence="9 10">
    <name type="scientific">Rhizomicrobium palustre</name>
    <dbReference type="NCBI Taxonomy" id="189966"/>
    <lineage>
        <taxon>Bacteria</taxon>
        <taxon>Pseudomonadati</taxon>
        <taxon>Pseudomonadota</taxon>
        <taxon>Alphaproteobacteria</taxon>
        <taxon>Micropepsales</taxon>
        <taxon>Micropepsaceae</taxon>
        <taxon>Rhizomicrobium</taxon>
    </lineage>
</organism>
<keyword evidence="7" id="KW-0732">Signal</keyword>
<keyword evidence="5 6" id="KW-0408">Iron</keyword>
<dbReference type="SUPFAM" id="SSF46626">
    <property type="entry name" value="Cytochrome c"/>
    <property type="match status" value="1"/>
</dbReference>
<evidence type="ECO:0000256" key="4">
    <source>
        <dbReference type="ARBA" id="ARBA00022982"/>
    </source>
</evidence>
<dbReference type="GO" id="GO:0046872">
    <property type="term" value="F:metal ion binding"/>
    <property type="evidence" value="ECO:0007669"/>
    <property type="project" value="UniProtKB-KW"/>
</dbReference>
<dbReference type="GO" id="GO:0020037">
    <property type="term" value="F:heme binding"/>
    <property type="evidence" value="ECO:0007669"/>
    <property type="project" value="InterPro"/>
</dbReference>
<dbReference type="PROSITE" id="PS51007">
    <property type="entry name" value="CYTC"/>
    <property type="match status" value="1"/>
</dbReference>
<evidence type="ECO:0000256" key="1">
    <source>
        <dbReference type="ARBA" id="ARBA00022448"/>
    </source>
</evidence>
<dbReference type="InterPro" id="IPR002327">
    <property type="entry name" value="Cyt_c_1A/1B"/>
</dbReference>
<keyword evidence="3 6" id="KW-0479">Metal-binding</keyword>
<keyword evidence="2 6" id="KW-0349">Heme</keyword>
<evidence type="ECO:0000313" key="10">
    <source>
        <dbReference type="Proteomes" id="UP000570514"/>
    </source>
</evidence>
<keyword evidence="10" id="KW-1185">Reference proteome</keyword>
<dbReference type="InterPro" id="IPR036909">
    <property type="entry name" value="Cyt_c-like_dom_sf"/>
</dbReference>
<keyword evidence="1" id="KW-0813">Transport</keyword>
<dbReference type="RefSeq" id="WP_167081914.1">
    <property type="nucleotide sequence ID" value="NZ_BAAADC010000001.1"/>
</dbReference>
<protein>
    <submittedName>
        <fullName evidence="9">Cytochrome c</fullName>
    </submittedName>
</protein>
<evidence type="ECO:0000256" key="7">
    <source>
        <dbReference type="SAM" id="SignalP"/>
    </source>
</evidence>
<dbReference type="Pfam" id="PF00034">
    <property type="entry name" value="Cytochrom_C"/>
    <property type="match status" value="1"/>
</dbReference>
<gene>
    <name evidence="9" type="ORF">FHS83_001233</name>
</gene>
<dbReference type="GO" id="GO:0009055">
    <property type="term" value="F:electron transfer activity"/>
    <property type="evidence" value="ECO:0007669"/>
    <property type="project" value="InterPro"/>
</dbReference>
<sequence length="121" mass="12752">MKPTAAFTSLILLAGAAHAAGDAKQGEVIFGRCAMCHTIAKGAGNGMGPNLFGVASKKAASVQGFSYSPALKGANITWTDDKLKAWFANPQKLVPGTRMYFSGIKKPQEADDLIAYMKSKK</sequence>
<proteinExistence type="predicted"/>
<dbReference type="AlphaFoldDB" id="A0A846MXG2"/>
<evidence type="ECO:0000256" key="6">
    <source>
        <dbReference type="PROSITE-ProRule" id="PRU00433"/>
    </source>
</evidence>
<comment type="caution">
    <text evidence="9">The sequence shown here is derived from an EMBL/GenBank/DDBJ whole genome shotgun (WGS) entry which is preliminary data.</text>
</comment>
<evidence type="ECO:0000256" key="5">
    <source>
        <dbReference type="ARBA" id="ARBA00023004"/>
    </source>
</evidence>
<name>A0A846MXG2_9PROT</name>
<dbReference type="Proteomes" id="UP000570514">
    <property type="component" value="Unassembled WGS sequence"/>
</dbReference>
<evidence type="ECO:0000259" key="8">
    <source>
        <dbReference type="PROSITE" id="PS51007"/>
    </source>
</evidence>
<dbReference type="PRINTS" id="PR00604">
    <property type="entry name" value="CYTCHRMECIAB"/>
</dbReference>
<feature type="signal peptide" evidence="7">
    <location>
        <begin position="1"/>
        <end position="19"/>
    </location>
</feature>
<feature type="domain" description="Cytochrome c" evidence="8">
    <location>
        <begin position="21"/>
        <end position="121"/>
    </location>
</feature>
<dbReference type="EMBL" id="JAASRM010000001">
    <property type="protein sequence ID" value="NIK87915.1"/>
    <property type="molecule type" value="Genomic_DNA"/>
</dbReference>
<reference evidence="9 10" key="1">
    <citation type="submission" date="2020-03" db="EMBL/GenBank/DDBJ databases">
        <title>Genomic Encyclopedia of Type Strains, Phase IV (KMG-IV): sequencing the most valuable type-strain genomes for metagenomic binning, comparative biology and taxonomic classification.</title>
        <authorList>
            <person name="Goeker M."/>
        </authorList>
    </citation>
    <scope>NUCLEOTIDE SEQUENCE [LARGE SCALE GENOMIC DNA]</scope>
    <source>
        <strain evidence="9 10">DSM 19867</strain>
    </source>
</reference>
<accession>A0A846MXG2</accession>
<dbReference type="InterPro" id="IPR009056">
    <property type="entry name" value="Cyt_c-like_dom"/>
</dbReference>
<dbReference type="Gene3D" id="1.10.760.10">
    <property type="entry name" value="Cytochrome c-like domain"/>
    <property type="match status" value="1"/>
</dbReference>
<evidence type="ECO:0000256" key="2">
    <source>
        <dbReference type="ARBA" id="ARBA00022617"/>
    </source>
</evidence>